<protein>
    <submittedName>
        <fullName evidence="1">Uncharacterized protein</fullName>
    </submittedName>
</protein>
<proteinExistence type="predicted"/>
<keyword evidence="2" id="KW-1185">Reference proteome</keyword>
<organism evidence="1 2">
    <name type="scientific">Flavobacterium frigoris</name>
    <dbReference type="NCBI Taxonomy" id="229204"/>
    <lineage>
        <taxon>Bacteria</taxon>
        <taxon>Pseudomonadati</taxon>
        <taxon>Bacteroidota</taxon>
        <taxon>Flavobacteriia</taxon>
        <taxon>Flavobacteriales</taxon>
        <taxon>Flavobacteriaceae</taxon>
        <taxon>Flavobacterium</taxon>
    </lineage>
</organism>
<sequence>MGVESTCFYFLPFRDGKKKKKQEQGVYNIVNFRFTPALKGAENGS</sequence>
<accession>A0A1H9QY62</accession>
<name>A0A1H9QY62_FLAFI</name>
<gene>
    <name evidence="1" type="ORF">SAMN05444355_11832</name>
</gene>
<dbReference type="Proteomes" id="UP000183658">
    <property type="component" value="Unassembled WGS sequence"/>
</dbReference>
<evidence type="ECO:0000313" key="1">
    <source>
        <dbReference type="EMBL" id="SER65175.1"/>
    </source>
</evidence>
<evidence type="ECO:0000313" key="2">
    <source>
        <dbReference type="Proteomes" id="UP000183658"/>
    </source>
</evidence>
<dbReference type="AlphaFoldDB" id="A0A1H9QY62"/>
<reference evidence="2" key="1">
    <citation type="submission" date="2016-10" db="EMBL/GenBank/DDBJ databases">
        <authorList>
            <person name="Varghese N."/>
            <person name="Submissions S."/>
        </authorList>
    </citation>
    <scope>NUCLEOTIDE SEQUENCE [LARGE SCALE GENOMIC DNA]</scope>
    <source>
        <strain evidence="2">DSM 15719</strain>
    </source>
</reference>
<dbReference type="EMBL" id="FOFZ01000018">
    <property type="protein sequence ID" value="SER65175.1"/>
    <property type="molecule type" value="Genomic_DNA"/>
</dbReference>